<sequence length="1474" mass="163210">MKAPSSNGVSPNPMEGERRNINSELWHACAGPLISLPPAGSLVVYFPQGHSEQVAASMQKQTDFIPSYPNLPSKLICMLQNVTLNADPETEEVYAQMTLQPVNKVRYLSLYNSFLGQPKRHLLTTGWSVFVSTKRLFAGDSVLFVRDGKGQLLLGIRRANRQQPALSSSVISSDSMHIGVLAAAAHANANNSPFTIFYNPRAAPAEFVVPLAKYTKAMYAQVSLGMRFRMIFETEECGVRRYMGTVTGISDLDPVRWKNSQWRNLQIGWDESAAGDRPSRVSVWDIEPVLTPFYICPPPFFRPRFAGQPGMPDDGTDMESALKRAMPWLDNGLEMKDASSGKSCCLLSSSYPNLPSKLICMLQNVTLNADPETEEVYAQMTLQPVNKYDRDALLASDMGLKINRQPNEFFCKTLTASDTSTHGGFSVPRRAAEKIFPALDFSMQPPCQELVAKDIHDNTWTFRHIFRGQPKRHLLTTGWSVFVSTKRLFAGDSVLFVRDGKGQLLLGIRRANRQQPALSSSVISSDSMHIGVLAAAAHANANNSPFTIFYNPRAAPAEFVVPLAKYTKAMYAQVSLGMRFRMIFETEECGVRRYMGTVTGISDLDPVRWKNSQWRNLQIGWDESAAGDRPSRVSVWDIEPVLTPFYICPPPFFRPRFAGQPGMPDDGTDMESALKRAMPWLDNGLEMKDPSSTIFPGLSLVQWMSMQQQNGGQVPSSAGFFPSMVSPTAAMHNSLGGADDQSKLVSFQTPPGGISSSNLQFNKPNLQGAMSQLPQPPTTLSQQQQLQQLLHSSLNHQQSQPQQQPQSHQQQQQQPQSLHQQQQQQSLLLQQQQQQQQSLQQHHQQQLQQHHQQPLQQQTQQQQLQQQQQQLRAQQLQSHTHPQPQQSPPHPQPQSHPQQLQPHKLQQFQLPQNQLYNGQPAVQQHQSQQASMHHLQSQVVSGSIASSVIAPPSSSLNQSFQQQQQQSTQLQHTHRHIGASTSQSSVIETSKSSSNLMSIPPQDTQFSRQMEQQQPPGPVQGHNQQTLVQQKAQQSQVQQIFQQSLLEQPHLQFQLLQRLQQQQQQQQQFLSPGSSSLPSQLLHQQLQSQQFPQLPSPSQVQQFPSSCTNTGLPSLQPPQTLVSRPQDKQNPPVGGGAKAYSGITDGGDAPSSSTSPSTNNCQISSSTFLNRSQSGPAILIPDPAVDVSGSLVQDLYSKSDMRLKHELVSQQKPKASLTDHQLEASASGTSYGLDGGENNRQQNFLSPNFGLDGDSRNSLFGGAANVENGFVPDTLLSRGYDSQKDLQNMLSNYGGVTNDIGTEMSTSAVRTQSFGIPNVPAISNDIAVNDAGVLGGGLWPTQTQRMRTYTKVQKRGSVGRSIDVNRYRGYDELRHDLARMFGIEGQLEDPLTSDWKLVYVDHENDILLVGDDPWEEFVNCVQSIKILSSAEVQQMSLDGNFAGLPATNQACSGGDNGNGWRGQYDDNSATSFNR</sequence>
<feature type="compositionally biased region" description="Pro residues" evidence="9">
    <location>
        <begin position="885"/>
        <end position="894"/>
    </location>
</feature>
<evidence type="ECO:0000256" key="5">
    <source>
        <dbReference type="ARBA" id="ARBA00023163"/>
    </source>
</evidence>
<evidence type="ECO:0000256" key="6">
    <source>
        <dbReference type="ARBA" id="ARBA00023242"/>
    </source>
</evidence>
<keyword evidence="7 8" id="KW-0927">Auxin signaling pathway</keyword>
<feature type="region of interest" description="Disordered" evidence="9">
    <location>
        <begin position="1067"/>
        <end position="1168"/>
    </location>
</feature>
<evidence type="ECO:0000256" key="9">
    <source>
        <dbReference type="SAM" id="MobiDB-lite"/>
    </source>
</evidence>
<proteinExistence type="evidence at transcript level"/>
<name>H9B4D0_BRARP</name>
<comment type="similarity">
    <text evidence="2 8">Belongs to the ARF family.</text>
</comment>
<evidence type="ECO:0000313" key="12">
    <source>
        <dbReference type="EMBL" id="AFD01303.1"/>
    </source>
</evidence>
<dbReference type="GO" id="GO:0005634">
    <property type="term" value="C:nucleus"/>
    <property type="evidence" value="ECO:0007669"/>
    <property type="project" value="UniProtKB-SubCell"/>
</dbReference>
<evidence type="ECO:0000259" key="11">
    <source>
        <dbReference type="PROSITE" id="PS51745"/>
    </source>
</evidence>
<feature type="compositionally biased region" description="Low complexity" evidence="9">
    <location>
        <begin position="1150"/>
        <end position="1160"/>
    </location>
</feature>
<dbReference type="Pfam" id="PF06507">
    <property type="entry name" value="ARF_AD"/>
    <property type="match status" value="2"/>
</dbReference>
<dbReference type="Gene3D" id="3.10.20.90">
    <property type="entry name" value="Phosphatidylinositol 3-kinase Catalytic Subunit, Chain A, domain 1"/>
    <property type="match status" value="1"/>
</dbReference>
<feature type="domain" description="TF-B3" evidence="10">
    <location>
        <begin position="120"/>
        <end position="160"/>
    </location>
</feature>
<comment type="subcellular location">
    <subcellularLocation>
        <location evidence="1 8">Nucleus</location>
    </subcellularLocation>
</comment>
<dbReference type="EMBL" id="JN979469">
    <property type="protein sequence ID" value="AFD01303.1"/>
    <property type="molecule type" value="mRNA"/>
</dbReference>
<feature type="compositionally biased region" description="Polar residues" evidence="9">
    <location>
        <begin position="979"/>
        <end position="1014"/>
    </location>
</feature>
<dbReference type="FunFam" id="2.30.30.1040:FF:000001">
    <property type="entry name" value="Auxin response factor"/>
    <property type="match status" value="2"/>
</dbReference>
<dbReference type="InterPro" id="IPR044835">
    <property type="entry name" value="ARF_plant"/>
</dbReference>
<feature type="compositionally biased region" description="Low complexity" evidence="9">
    <location>
        <begin position="842"/>
        <end position="884"/>
    </location>
</feature>
<feature type="compositionally biased region" description="Polar residues" evidence="9">
    <location>
        <begin position="1107"/>
        <end position="1123"/>
    </location>
</feature>
<dbReference type="Gene3D" id="2.30.30.1040">
    <property type="match status" value="2"/>
</dbReference>
<dbReference type="GO" id="GO:0009734">
    <property type="term" value="P:auxin-activated signaling pathway"/>
    <property type="evidence" value="ECO:0007669"/>
    <property type="project" value="UniProtKB-KW"/>
</dbReference>
<accession>H9B4D0</accession>
<dbReference type="FunFam" id="3.10.20.90:FF:000047">
    <property type="entry name" value="Auxin response factor"/>
    <property type="match status" value="1"/>
</dbReference>
<dbReference type="PROSITE" id="PS50863">
    <property type="entry name" value="B3"/>
    <property type="match status" value="2"/>
</dbReference>
<comment type="subunit">
    <text evidence="8">Homodimers and heterodimers.</text>
</comment>
<dbReference type="GO" id="GO:0003677">
    <property type="term" value="F:DNA binding"/>
    <property type="evidence" value="ECO:0007669"/>
    <property type="project" value="UniProtKB-KW"/>
</dbReference>
<feature type="region of interest" description="Disordered" evidence="9">
    <location>
        <begin position="842"/>
        <end position="901"/>
    </location>
</feature>
<feature type="domain" description="PB1" evidence="11">
    <location>
        <begin position="1347"/>
        <end position="1440"/>
    </location>
</feature>
<feature type="compositionally biased region" description="Low complexity" evidence="9">
    <location>
        <begin position="950"/>
        <end position="971"/>
    </location>
</feature>
<evidence type="ECO:0000256" key="4">
    <source>
        <dbReference type="ARBA" id="ARBA00023125"/>
    </source>
</evidence>
<dbReference type="SUPFAM" id="SSF101936">
    <property type="entry name" value="DNA-binding pseudobarrel domain"/>
    <property type="match status" value="2"/>
</dbReference>
<feature type="region of interest" description="Disordered" evidence="9">
    <location>
        <begin position="1209"/>
        <end position="1243"/>
    </location>
</feature>
<keyword evidence="6 8" id="KW-0539">Nucleus</keyword>
<keyword evidence="5 8" id="KW-0804">Transcription</keyword>
<dbReference type="Pfam" id="PF02362">
    <property type="entry name" value="B3"/>
    <property type="match status" value="1"/>
</dbReference>
<evidence type="ECO:0000256" key="8">
    <source>
        <dbReference type="RuleBase" id="RU004561"/>
    </source>
</evidence>
<feature type="region of interest" description="Disordered" evidence="9">
    <location>
        <begin position="919"/>
        <end position="938"/>
    </location>
</feature>
<dbReference type="InterPro" id="IPR010525">
    <property type="entry name" value="ARF_dom"/>
</dbReference>
<feature type="compositionally biased region" description="Low complexity" evidence="9">
    <location>
        <begin position="778"/>
        <end position="825"/>
    </location>
</feature>
<feature type="domain" description="TF-B3" evidence="10">
    <location>
        <begin position="410"/>
        <end position="512"/>
    </location>
</feature>
<dbReference type="InterPro" id="IPR015300">
    <property type="entry name" value="DNA-bd_pseudobarrel_sf"/>
</dbReference>
<feature type="compositionally biased region" description="Polar residues" evidence="9">
    <location>
        <begin position="743"/>
        <end position="770"/>
    </location>
</feature>
<feature type="compositionally biased region" description="Low complexity" evidence="9">
    <location>
        <begin position="1067"/>
        <end position="1106"/>
    </location>
</feature>
<dbReference type="CDD" id="cd10017">
    <property type="entry name" value="B3_DNA"/>
    <property type="match status" value="1"/>
</dbReference>
<evidence type="ECO:0000256" key="7">
    <source>
        <dbReference type="ARBA" id="ARBA00023294"/>
    </source>
</evidence>
<feature type="region of interest" description="Disordered" evidence="9">
    <location>
        <begin position="732"/>
        <end position="825"/>
    </location>
</feature>
<comment type="function">
    <text evidence="8">Auxin response factors (ARFs) are transcriptional factors that bind specifically to the DNA sequence 5'-TGTCTC-3' found in the auxin-responsive promoter elements (AuxREs).</text>
</comment>
<dbReference type="PROSITE" id="PS51745">
    <property type="entry name" value="PB1"/>
    <property type="match status" value="1"/>
</dbReference>
<keyword evidence="3 8" id="KW-0805">Transcription regulation</keyword>
<evidence type="ECO:0000256" key="1">
    <source>
        <dbReference type="ARBA" id="ARBA00004123"/>
    </source>
</evidence>
<feature type="compositionally biased region" description="Polar residues" evidence="9">
    <location>
        <begin position="1465"/>
        <end position="1474"/>
    </location>
</feature>
<dbReference type="InterPro" id="IPR033389">
    <property type="entry name" value="AUX/IAA_dom"/>
</dbReference>
<dbReference type="PANTHER" id="PTHR31384">
    <property type="entry name" value="AUXIN RESPONSE FACTOR 4-RELATED"/>
    <property type="match status" value="1"/>
</dbReference>
<dbReference type="Gene3D" id="2.40.330.10">
    <property type="entry name" value="DNA-binding pseudobarrel domain"/>
    <property type="match status" value="2"/>
</dbReference>
<gene>
    <name evidence="12" type="primary">ARF7-1</name>
</gene>
<dbReference type="GO" id="GO:0006355">
    <property type="term" value="P:regulation of DNA-templated transcription"/>
    <property type="evidence" value="ECO:0007669"/>
    <property type="project" value="InterPro"/>
</dbReference>
<reference evidence="12" key="1">
    <citation type="submission" date="2011-11" db="EMBL/GenBank/DDBJ databases">
        <title>Auxin response factor gene family in Brassica rapa.</title>
        <authorList>
            <person name="Yu H.J."/>
            <person name="Mun J.H."/>
            <person name="Chung H."/>
        </authorList>
    </citation>
    <scope>NUCLEOTIDE SEQUENCE</scope>
</reference>
<dbReference type="PANTHER" id="PTHR31384:SF110">
    <property type="entry name" value="AUXIN RESPONSE FACTOR"/>
    <property type="match status" value="1"/>
</dbReference>
<keyword evidence="4 8" id="KW-0238">DNA-binding</keyword>
<feature type="region of interest" description="Disordered" evidence="9">
    <location>
        <begin position="950"/>
        <end position="1030"/>
    </location>
</feature>
<dbReference type="FunFam" id="2.40.330.10:FF:000001">
    <property type="entry name" value="Auxin response factor"/>
    <property type="match status" value="1"/>
</dbReference>
<organism evidence="12">
    <name type="scientific">Brassica rapa subsp. pekinensis</name>
    <name type="common">Chinese cabbage</name>
    <name type="synonym">Brassica pekinensis</name>
    <dbReference type="NCBI Taxonomy" id="51351"/>
    <lineage>
        <taxon>Eukaryota</taxon>
        <taxon>Viridiplantae</taxon>
        <taxon>Streptophyta</taxon>
        <taxon>Embryophyta</taxon>
        <taxon>Tracheophyta</taxon>
        <taxon>Spermatophyta</taxon>
        <taxon>Magnoliopsida</taxon>
        <taxon>eudicotyledons</taxon>
        <taxon>Gunneridae</taxon>
        <taxon>Pentapetalae</taxon>
        <taxon>rosids</taxon>
        <taxon>malvids</taxon>
        <taxon>Brassicales</taxon>
        <taxon>Brassicaceae</taxon>
        <taxon>Brassiceae</taxon>
        <taxon>Brassica</taxon>
    </lineage>
</organism>
<feature type="compositionally biased region" description="Low complexity" evidence="9">
    <location>
        <begin position="923"/>
        <end position="938"/>
    </location>
</feature>
<evidence type="ECO:0000256" key="3">
    <source>
        <dbReference type="ARBA" id="ARBA00023015"/>
    </source>
</evidence>
<protein>
    <recommendedName>
        <fullName evidence="8">Auxin response factor</fullName>
    </recommendedName>
</protein>
<dbReference type="SUPFAM" id="SSF54277">
    <property type="entry name" value="CAD &amp; PB1 domains"/>
    <property type="match status" value="1"/>
</dbReference>
<evidence type="ECO:0000256" key="2">
    <source>
        <dbReference type="ARBA" id="ARBA00007853"/>
    </source>
</evidence>
<dbReference type="SMART" id="SM01019">
    <property type="entry name" value="B3"/>
    <property type="match status" value="2"/>
</dbReference>
<dbReference type="InterPro" id="IPR053793">
    <property type="entry name" value="PB1-like"/>
</dbReference>
<evidence type="ECO:0000259" key="10">
    <source>
        <dbReference type="PROSITE" id="PS50863"/>
    </source>
</evidence>
<dbReference type="InterPro" id="IPR003340">
    <property type="entry name" value="B3_DNA-bd"/>
</dbReference>
<dbReference type="Pfam" id="PF02309">
    <property type="entry name" value="AUX_IAA"/>
    <property type="match status" value="1"/>
</dbReference>
<feature type="region of interest" description="Disordered" evidence="9">
    <location>
        <begin position="1454"/>
        <end position="1474"/>
    </location>
</feature>